<evidence type="ECO:0000313" key="4">
    <source>
        <dbReference type="Proteomes" id="UP000243579"/>
    </source>
</evidence>
<dbReference type="Proteomes" id="UP000243579">
    <property type="component" value="Unassembled WGS sequence"/>
</dbReference>
<comment type="caution">
    <text evidence="3">The sequence shown here is derived from an EMBL/GenBank/DDBJ whole genome shotgun (WGS) entry which is preliminary data.</text>
</comment>
<dbReference type="InterPro" id="IPR018627">
    <property type="entry name" value="ELP6"/>
</dbReference>
<keyword evidence="4" id="KW-1185">Reference proteome</keyword>
<dbReference type="GO" id="GO:0002098">
    <property type="term" value="P:tRNA wobble uridine modification"/>
    <property type="evidence" value="ECO:0007669"/>
    <property type="project" value="InterPro"/>
</dbReference>
<protein>
    <submittedName>
        <fullName evidence="3">Angiotonin transactivated protein 1 isoform 2</fullName>
    </submittedName>
</protein>
<organism evidence="3 4">
    <name type="scientific">Achlya hypogyna</name>
    <name type="common">Oomycete</name>
    <name type="synonym">Protoachlya hypogyna</name>
    <dbReference type="NCBI Taxonomy" id="1202772"/>
    <lineage>
        <taxon>Eukaryota</taxon>
        <taxon>Sar</taxon>
        <taxon>Stramenopiles</taxon>
        <taxon>Oomycota</taxon>
        <taxon>Saprolegniomycetes</taxon>
        <taxon>Saprolegniales</taxon>
        <taxon>Achlyaceae</taxon>
        <taxon>Achlya</taxon>
    </lineage>
</organism>
<evidence type="ECO:0000256" key="1">
    <source>
        <dbReference type="ARBA" id="ARBA00005043"/>
    </source>
</evidence>
<dbReference type="AlphaFoldDB" id="A0A1V9YN00"/>
<evidence type="ECO:0000256" key="2">
    <source>
        <dbReference type="ARBA" id="ARBA00008837"/>
    </source>
</evidence>
<name>A0A1V9YN00_ACHHY</name>
<reference evidence="3 4" key="1">
    <citation type="journal article" date="2014" name="Genome Biol. Evol.">
        <title>The secreted proteins of Achlya hypogyna and Thraustotheca clavata identify the ancestral oomycete secretome and reveal gene acquisitions by horizontal gene transfer.</title>
        <authorList>
            <person name="Misner I."/>
            <person name="Blouin N."/>
            <person name="Leonard G."/>
            <person name="Richards T.A."/>
            <person name="Lane C.E."/>
        </authorList>
    </citation>
    <scope>NUCLEOTIDE SEQUENCE [LARGE SCALE GENOMIC DNA]</scope>
    <source>
        <strain evidence="3 4">ATCC 48635</strain>
    </source>
</reference>
<dbReference type="PANTHER" id="PTHR16184">
    <property type="entry name" value="ELONGATOR COMPLEX PROTEIN 6"/>
    <property type="match status" value="1"/>
</dbReference>
<proteinExistence type="inferred from homology"/>
<accession>A0A1V9YN00</accession>
<evidence type="ECO:0000313" key="3">
    <source>
        <dbReference type="EMBL" id="OQR87099.1"/>
    </source>
</evidence>
<dbReference type="STRING" id="1202772.A0A1V9YN00"/>
<dbReference type="UniPathway" id="UPA00988"/>
<dbReference type="Gene3D" id="3.40.50.300">
    <property type="entry name" value="P-loop containing nucleotide triphosphate hydrolases"/>
    <property type="match status" value="1"/>
</dbReference>
<dbReference type="InterPro" id="IPR027417">
    <property type="entry name" value="P-loop_NTPase"/>
</dbReference>
<dbReference type="EMBL" id="JNBR01001468">
    <property type="protein sequence ID" value="OQR87099.1"/>
    <property type="molecule type" value="Genomic_DNA"/>
</dbReference>
<dbReference type="CDD" id="cd19495">
    <property type="entry name" value="Elp6"/>
    <property type="match status" value="1"/>
</dbReference>
<dbReference type="Pfam" id="PF09807">
    <property type="entry name" value="ELP6"/>
    <property type="match status" value="1"/>
</dbReference>
<comment type="similarity">
    <text evidence="2">Belongs to the ELP6 family.</text>
</comment>
<dbReference type="PANTHER" id="PTHR16184:SF6">
    <property type="entry name" value="ELONGATOR COMPLEX PROTEIN 6"/>
    <property type="match status" value="1"/>
</dbReference>
<comment type="pathway">
    <text evidence="1">tRNA modification; 5-methoxycarbonylmethyl-2-thiouridine-tRNA biosynthesis.</text>
</comment>
<sequence length="251" mass="27092">MSDGLAELGFAAVPQRKVLLVNDVVEASGAFLVHHLTSTAVKSDLRVCTVALANSLEQYTSIGRKMGANVPAAIAKKKWLHIDGFSRPYDWCAPAPSEESFSMGSSNVGGDLRSLFLRIRTFVEASTERCLIVVDDLTCISGQFGADEAMIFVRYCRHLAFQNNSTLLLLLHGDVACEGNAISLIPAVTDVASAVFTVRGLDSGYCKDIHGSVTVTTRWQPTQPVEPATRAAMQYKLLDTGVRVIRSGLEA</sequence>
<gene>
    <name evidence="3" type="ORF">ACHHYP_09531</name>
</gene>
<dbReference type="OrthoDB" id="9995306at2759"/>
<dbReference type="GO" id="GO:0033588">
    <property type="term" value="C:elongator holoenzyme complex"/>
    <property type="evidence" value="ECO:0007669"/>
    <property type="project" value="InterPro"/>
</dbReference>